<sequence length="95" mass="10173">MWTRKVAAQAAVLLLLLIIAHHDIMRVLDCLIVAADETAVPAPAAEARLCGRRRSAGFKGPCMSSKNCAQVCLGEGWGGGNCDGVLRQCKCFRQC</sequence>
<dbReference type="OrthoDB" id="683455at2759"/>
<evidence type="ECO:0000259" key="3">
    <source>
        <dbReference type="SMART" id="SM00505"/>
    </source>
</evidence>
<evidence type="ECO:0000256" key="2">
    <source>
        <dbReference type="SAM" id="SignalP"/>
    </source>
</evidence>
<keyword evidence="1" id="KW-1015">Disulfide bond</keyword>
<dbReference type="GO" id="GO:0006952">
    <property type="term" value="P:defense response"/>
    <property type="evidence" value="ECO:0007669"/>
    <property type="project" value="InterPro"/>
</dbReference>
<dbReference type="Pfam" id="PF00304">
    <property type="entry name" value="Gamma-thionin"/>
    <property type="match status" value="1"/>
</dbReference>
<feature type="domain" description="Knottins-like" evidence="3">
    <location>
        <begin position="49"/>
        <end position="95"/>
    </location>
</feature>
<dbReference type="EMBL" id="RWGY01000005">
    <property type="protein sequence ID" value="TVU43266.1"/>
    <property type="molecule type" value="Genomic_DNA"/>
</dbReference>
<dbReference type="CDD" id="cd00107">
    <property type="entry name" value="Knot1"/>
    <property type="match status" value="1"/>
</dbReference>
<dbReference type="Proteomes" id="UP000324897">
    <property type="component" value="Unassembled WGS sequence"/>
</dbReference>
<dbReference type="InterPro" id="IPR008176">
    <property type="entry name" value="Defensin_plant"/>
</dbReference>
<feature type="non-terminal residue" evidence="4">
    <location>
        <position position="1"/>
    </location>
</feature>
<dbReference type="InterPro" id="IPR036574">
    <property type="entry name" value="Scorpion_toxin-like_sf"/>
</dbReference>
<evidence type="ECO:0000313" key="5">
    <source>
        <dbReference type="Proteomes" id="UP000324897"/>
    </source>
</evidence>
<evidence type="ECO:0000256" key="1">
    <source>
        <dbReference type="ARBA" id="ARBA00023157"/>
    </source>
</evidence>
<dbReference type="PRINTS" id="PR00288">
    <property type="entry name" value="PUROTHIONIN"/>
</dbReference>
<keyword evidence="2" id="KW-0732">Signal</keyword>
<accession>A0A5J9W5N9</accession>
<proteinExistence type="predicted"/>
<dbReference type="AlphaFoldDB" id="A0A5J9W5N9"/>
<dbReference type="SUPFAM" id="SSF57095">
    <property type="entry name" value="Scorpion toxin-like"/>
    <property type="match status" value="1"/>
</dbReference>
<feature type="signal peptide" evidence="2">
    <location>
        <begin position="1"/>
        <end position="22"/>
    </location>
</feature>
<comment type="caution">
    <text evidence="4">The sequence shown here is derived from an EMBL/GenBank/DDBJ whole genome shotgun (WGS) entry which is preliminary data.</text>
</comment>
<gene>
    <name evidence="4" type="ORF">EJB05_09721</name>
</gene>
<dbReference type="Gramene" id="TVU43266">
    <property type="protein sequence ID" value="TVU43266"/>
    <property type="gene ID" value="EJB05_09721"/>
</dbReference>
<dbReference type="Gene3D" id="3.30.30.10">
    <property type="entry name" value="Knottin, scorpion toxin-like"/>
    <property type="match status" value="1"/>
</dbReference>
<reference evidence="4 5" key="1">
    <citation type="journal article" date="2019" name="Sci. Rep.">
        <title>A high-quality genome of Eragrostis curvula grass provides insights into Poaceae evolution and supports new strategies to enhance forage quality.</title>
        <authorList>
            <person name="Carballo J."/>
            <person name="Santos B.A.C.M."/>
            <person name="Zappacosta D."/>
            <person name="Garbus I."/>
            <person name="Selva J.P."/>
            <person name="Gallo C.A."/>
            <person name="Diaz A."/>
            <person name="Albertini E."/>
            <person name="Caccamo M."/>
            <person name="Echenique V."/>
        </authorList>
    </citation>
    <scope>NUCLEOTIDE SEQUENCE [LARGE SCALE GENOMIC DNA]</scope>
    <source>
        <strain evidence="5">cv. Victoria</strain>
        <tissue evidence="4">Leaf</tissue>
    </source>
</reference>
<protein>
    <recommendedName>
        <fullName evidence="3">Knottins-like domain-containing protein</fullName>
    </recommendedName>
</protein>
<keyword evidence="5" id="KW-1185">Reference proteome</keyword>
<dbReference type="InterPro" id="IPR003614">
    <property type="entry name" value="Knottins"/>
</dbReference>
<name>A0A5J9W5N9_9POAL</name>
<organism evidence="4 5">
    <name type="scientific">Eragrostis curvula</name>
    <name type="common">weeping love grass</name>
    <dbReference type="NCBI Taxonomy" id="38414"/>
    <lineage>
        <taxon>Eukaryota</taxon>
        <taxon>Viridiplantae</taxon>
        <taxon>Streptophyta</taxon>
        <taxon>Embryophyta</taxon>
        <taxon>Tracheophyta</taxon>
        <taxon>Spermatophyta</taxon>
        <taxon>Magnoliopsida</taxon>
        <taxon>Liliopsida</taxon>
        <taxon>Poales</taxon>
        <taxon>Poaceae</taxon>
        <taxon>PACMAD clade</taxon>
        <taxon>Chloridoideae</taxon>
        <taxon>Eragrostideae</taxon>
        <taxon>Eragrostidinae</taxon>
        <taxon>Eragrostis</taxon>
    </lineage>
</organism>
<dbReference type="SMART" id="SM00505">
    <property type="entry name" value="Knot1"/>
    <property type="match status" value="1"/>
</dbReference>
<evidence type="ECO:0000313" key="4">
    <source>
        <dbReference type="EMBL" id="TVU43266.1"/>
    </source>
</evidence>
<feature type="chain" id="PRO_5023915055" description="Knottins-like domain-containing protein" evidence="2">
    <location>
        <begin position="23"/>
        <end position="95"/>
    </location>
</feature>